<evidence type="ECO:0000313" key="2">
    <source>
        <dbReference type="Proteomes" id="UP000199459"/>
    </source>
</evidence>
<name>A0A1H8BAN4_9PROT</name>
<reference evidence="1 2" key="1">
    <citation type="submission" date="2016-10" db="EMBL/GenBank/DDBJ databases">
        <authorList>
            <person name="de Groot N.N."/>
        </authorList>
    </citation>
    <scope>NUCLEOTIDE SEQUENCE [LARGE SCALE GENOMIC DNA]</scope>
    <source>
        <strain evidence="1 2">Nm22</strain>
    </source>
</reference>
<organism evidence="1 2">
    <name type="scientific">Nitrosomonas marina</name>
    <dbReference type="NCBI Taxonomy" id="917"/>
    <lineage>
        <taxon>Bacteria</taxon>
        <taxon>Pseudomonadati</taxon>
        <taxon>Pseudomonadota</taxon>
        <taxon>Betaproteobacteria</taxon>
        <taxon>Nitrosomonadales</taxon>
        <taxon>Nitrosomonadaceae</taxon>
        <taxon>Nitrosomonas</taxon>
    </lineage>
</organism>
<sequence length="63" mass="7296">MMFEEYFSVLWVFNLLEGENVVKLTDSSEMASLKTNGVSELIVSASWYHQPTFIPVFCQFLEL</sequence>
<dbReference type="Proteomes" id="UP000199459">
    <property type="component" value="Unassembled WGS sequence"/>
</dbReference>
<dbReference type="EMBL" id="FOCP01000002">
    <property type="protein sequence ID" value="SEM80010.1"/>
    <property type="molecule type" value="Genomic_DNA"/>
</dbReference>
<gene>
    <name evidence="1" type="ORF">SAMN05216325_102186</name>
</gene>
<evidence type="ECO:0000313" key="1">
    <source>
        <dbReference type="EMBL" id="SEM80010.1"/>
    </source>
</evidence>
<proteinExistence type="predicted"/>
<accession>A0A1H8BAN4</accession>
<protein>
    <submittedName>
        <fullName evidence="1">Uncharacterized protein</fullName>
    </submittedName>
</protein>
<dbReference type="AlphaFoldDB" id="A0A1H8BAN4"/>